<feature type="transmembrane region" description="Helical" evidence="2">
    <location>
        <begin position="133"/>
        <end position="154"/>
    </location>
</feature>
<sequence length="255" mass="27852">MAPRDEISNKDAFDLALRKLNIYTFIPAFALNFAHVGVAHKAFPAIGLVPQLFSTLLSFIILHHHTVMARHASHSGVGGKVSKPKSALLAGSIFAADLIIGLSILTCLFFAWFVGLKRGYYWSEDHNLILGTYATMPLLVNFIVHTIFTLRTLATFLPLRLFSFSNFTGTCPHCSRSLDSPTLEPRSKYHGDKTAGAYFLLGQETSIEGGEMSGASAEDARPLRDSVEVRERVDAAGTPEVSPVRSSSKDVLEVV</sequence>
<feature type="region of interest" description="Disordered" evidence="1">
    <location>
        <begin position="210"/>
        <end position="255"/>
    </location>
</feature>
<accession>A0A9P4SG57</accession>
<dbReference type="Proteomes" id="UP000799429">
    <property type="component" value="Unassembled WGS sequence"/>
</dbReference>
<keyword evidence="2" id="KW-1133">Transmembrane helix</keyword>
<evidence type="ECO:0000256" key="1">
    <source>
        <dbReference type="SAM" id="MobiDB-lite"/>
    </source>
</evidence>
<feature type="transmembrane region" description="Helical" evidence="2">
    <location>
        <begin position="45"/>
        <end position="66"/>
    </location>
</feature>
<evidence type="ECO:0000256" key="2">
    <source>
        <dbReference type="SAM" id="Phobius"/>
    </source>
</evidence>
<reference evidence="3" key="1">
    <citation type="journal article" date="2020" name="Stud. Mycol.">
        <title>101 Dothideomycetes genomes: a test case for predicting lifestyles and emergence of pathogens.</title>
        <authorList>
            <person name="Haridas S."/>
            <person name="Albert R."/>
            <person name="Binder M."/>
            <person name="Bloem J."/>
            <person name="Labutti K."/>
            <person name="Salamov A."/>
            <person name="Andreopoulos B."/>
            <person name="Baker S."/>
            <person name="Barry K."/>
            <person name="Bills G."/>
            <person name="Bluhm B."/>
            <person name="Cannon C."/>
            <person name="Castanera R."/>
            <person name="Culley D."/>
            <person name="Daum C."/>
            <person name="Ezra D."/>
            <person name="Gonzalez J."/>
            <person name="Henrissat B."/>
            <person name="Kuo A."/>
            <person name="Liang C."/>
            <person name="Lipzen A."/>
            <person name="Lutzoni F."/>
            <person name="Magnuson J."/>
            <person name="Mondo S."/>
            <person name="Nolan M."/>
            <person name="Ohm R."/>
            <person name="Pangilinan J."/>
            <person name="Park H.-J."/>
            <person name="Ramirez L."/>
            <person name="Alfaro M."/>
            <person name="Sun H."/>
            <person name="Tritt A."/>
            <person name="Yoshinaga Y."/>
            <person name="Zwiers L.-H."/>
            <person name="Turgeon B."/>
            <person name="Goodwin S."/>
            <person name="Spatafora J."/>
            <person name="Crous P."/>
            <person name="Grigoriev I."/>
        </authorList>
    </citation>
    <scope>NUCLEOTIDE SEQUENCE</scope>
    <source>
        <strain evidence="3">CBS 101060</strain>
    </source>
</reference>
<protein>
    <submittedName>
        <fullName evidence="3">Uncharacterized protein</fullName>
    </submittedName>
</protein>
<feature type="transmembrane region" description="Helical" evidence="2">
    <location>
        <begin position="20"/>
        <end position="39"/>
    </location>
</feature>
<organism evidence="3 4">
    <name type="scientific">Patellaria atrata CBS 101060</name>
    <dbReference type="NCBI Taxonomy" id="1346257"/>
    <lineage>
        <taxon>Eukaryota</taxon>
        <taxon>Fungi</taxon>
        <taxon>Dikarya</taxon>
        <taxon>Ascomycota</taxon>
        <taxon>Pezizomycotina</taxon>
        <taxon>Dothideomycetes</taxon>
        <taxon>Dothideomycetes incertae sedis</taxon>
        <taxon>Patellariales</taxon>
        <taxon>Patellariaceae</taxon>
        <taxon>Patellaria</taxon>
    </lineage>
</organism>
<comment type="caution">
    <text evidence="3">The sequence shown here is derived from an EMBL/GenBank/DDBJ whole genome shotgun (WGS) entry which is preliminary data.</text>
</comment>
<evidence type="ECO:0000313" key="4">
    <source>
        <dbReference type="Proteomes" id="UP000799429"/>
    </source>
</evidence>
<dbReference type="EMBL" id="MU006091">
    <property type="protein sequence ID" value="KAF2841714.1"/>
    <property type="molecule type" value="Genomic_DNA"/>
</dbReference>
<gene>
    <name evidence="3" type="ORF">M501DRAFT_1000993</name>
</gene>
<proteinExistence type="predicted"/>
<dbReference type="OrthoDB" id="5241710at2759"/>
<keyword evidence="4" id="KW-1185">Reference proteome</keyword>
<feature type="compositionally biased region" description="Basic and acidic residues" evidence="1">
    <location>
        <begin position="218"/>
        <end position="234"/>
    </location>
</feature>
<evidence type="ECO:0000313" key="3">
    <source>
        <dbReference type="EMBL" id="KAF2841714.1"/>
    </source>
</evidence>
<name>A0A9P4SG57_9PEZI</name>
<keyword evidence="2" id="KW-0812">Transmembrane</keyword>
<dbReference type="AlphaFoldDB" id="A0A9P4SG57"/>
<keyword evidence="2" id="KW-0472">Membrane</keyword>
<feature type="transmembrane region" description="Helical" evidence="2">
    <location>
        <begin position="87"/>
        <end position="113"/>
    </location>
</feature>